<dbReference type="AlphaFoldDB" id="A0A859F9U4"/>
<dbReference type="RefSeq" id="WP_176007953.1">
    <property type="nucleotide sequence ID" value="NZ_CP041372.2"/>
</dbReference>
<dbReference type="InterPro" id="IPR000182">
    <property type="entry name" value="GNAT_dom"/>
</dbReference>
<accession>A0A859F9U4</accession>
<dbReference type="PROSITE" id="PS51186">
    <property type="entry name" value="GNAT"/>
    <property type="match status" value="1"/>
</dbReference>
<dbReference type="CDD" id="cd04301">
    <property type="entry name" value="NAT_SF"/>
    <property type="match status" value="1"/>
</dbReference>
<dbReference type="Pfam" id="PF00583">
    <property type="entry name" value="Acetyltransf_1"/>
    <property type="match status" value="1"/>
</dbReference>
<dbReference type="InterPro" id="IPR016181">
    <property type="entry name" value="Acyl_CoA_acyltransferase"/>
</dbReference>
<dbReference type="EMBL" id="CP041372">
    <property type="protein sequence ID" value="QKS69909.1"/>
    <property type="molecule type" value="Genomic_DNA"/>
</dbReference>
<gene>
    <name evidence="2" type="ORF">FLK61_24315</name>
</gene>
<evidence type="ECO:0000313" key="2">
    <source>
        <dbReference type="EMBL" id="QKS69909.1"/>
    </source>
</evidence>
<dbReference type="GO" id="GO:0016747">
    <property type="term" value="F:acyltransferase activity, transferring groups other than amino-acyl groups"/>
    <property type="evidence" value="ECO:0007669"/>
    <property type="project" value="InterPro"/>
</dbReference>
<dbReference type="SUPFAM" id="SSF55729">
    <property type="entry name" value="Acyl-CoA N-acyltransferases (Nat)"/>
    <property type="match status" value="1"/>
</dbReference>
<name>A0A859F9U4_9BACI</name>
<evidence type="ECO:0000313" key="3">
    <source>
        <dbReference type="Proteomes" id="UP000318138"/>
    </source>
</evidence>
<dbReference type="KEGG" id="psua:FLK61_24315"/>
<sequence length="188" mass="21321">MIVRKAELRDALELEQLFHNTMEDVVTREELQNHVFIEDEVTRLMSVFEASLARTSTTTTLLVAIKNNSVVGTISLTNPGQIITNHVPEGSKARMVGTAYVHVDYQRQGVGKVLFTNILKVARTQNAEHVYLDAGFRSSRAYWQRMLGQPTIILPNFWSKGADHHIWSLDPLLKTTDLEVHRDKSNPI</sequence>
<dbReference type="Gene3D" id="3.40.630.30">
    <property type="match status" value="1"/>
</dbReference>
<feature type="domain" description="N-acetyltransferase" evidence="1">
    <location>
        <begin position="1"/>
        <end position="173"/>
    </location>
</feature>
<evidence type="ECO:0000259" key="1">
    <source>
        <dbReference type="PROSITE" id="PS51186"/>
    </source>
</evidence>
<keyword evidence="3" id="KW-1185">Reference proteome</keyword>
<proteinExistence type="predicted"/>
<protein>
    <submittedName>
        <fullName evidence="2">GNAT family N-acetyltransferase</fullName>
    </submittedName>
</protein>
<organism evidence="2 3">
    <name type="scientific">Paenalkalicoccus suaedae</name>
    <dbReference type="NCBI Taxonomy" id="2592382"/>
    <lineage>
        <taxon>Bacteria</taxon>
        <taxon>Bacillati</taxon>
        <taxon>Bacillota</taxon>
        <taxon>Bacilli</taxon>
        <taxon>Bacillales</taxon>
        <taxon>Bacillaceae</taxon>
        <taxon>Paenalkalicoccus</taxon>
    </lineage>
</organism>
<keyword evidence="2" id="KW-0808">Transferase</keyword>
<dbReference type="Proteomes" id="UP000318138">
    <property type="component" value="Chromosome"/>
</dbReference>
<reference evidence="3" key="1">
    <citation type="submission" date="2019-07" db="EMBL/GenBank/DDBJ databases">
        <title>Bacillus alkalisoli sp. nov. isolated from saline soil.</title>
        <authorList>
            <person name="Sun J.-Q."/>
            <person name="Xu L."/>
        </authorList>
    </citation>
    <scope>NUCLEOTIDE SEQUENCE [LARGE SCALE GENOMIC DNA]</scope>
    <source>
        <strain evidence="3">M4U3P1</strain>
    </source>
</reference>